<reference evidence="3" key="1">
    <citation type="submission" date="2023-07" db="EMBL/GenBank/DDBJ databases">
        <title>A chromosome-level genome assembly of Lolium multiflorum.</title>
        <authorList>
            <person name="Chen Y."/>
            <person name="Copetti D."/>
            <person name="Kolliker R."/>
            <person name="Studer B."/>
        </authorList>
    </citation>
    <scope>NUCLEOTIDE SEQUENCE</scope>
    <source>
        <strain evidence="3">02402/16</strain>
        <tissue evidence="3">Leaf</tissue>
    </source>
</reference>
<proteinExistence type="predicted"/>
<feature type="compositionally biased region" description="Low complexity" evidence="1">
    <location>
        <begin position="28"/>
        <end position="43"/>
    </location>
</feature>
<dbReference type="Gene3D" id="1.10.287.2900">
    <property type="match status" value="1"/>
</dbReference>
<evidence type="ECO:0000256" key="1">
    <source>
        <dbReference type="SAM" id="MobiDB-lite"/>
    </source>
</evidence>
<dbReference type="PANTHER" id="PTHR34357">
    <property type="entry name" value="F7A19.14 PROTEIN-RELATED"/>
    <property type="match status" value="1"/>
</dbReference>
<sequence>MGAAASAASPPPEAAAPADPPPSKLDIPPATAAAAASPPAEAADPPPKEDTQPAAAAAADAPPEASAPAYPAPKEEIQPAAPAPAAGGDVEAEGETVVFDAAKEAGGEEEVGECPFCTYMKGGGCKDEFVEWEKCIEVAEAEGGDIVERCAKATTALRTCMDKFPVYYEPILSAERRMSEDMEAAVKEEAQASPASPPAVAGEGEQGDSKKQPEEVKEKEAGGEAGKQGDNKKQEEEEAVVVVKEKEDLAA</sequence>
<evidence type="ECO:0000259" key="2">
    <source>
        <dbReference type="SMART" id="SM01227"/>
    </source>
</evidence>
<evidence type="ECO:0000313" key="4">
    <source>
        <dbReference type="Proteomes" id="UP001231189"/>
    </source>
</evidence>
<keyword evidence="4" id="KW-1185">Reference proteome</keyword>
<dbReference type="SMART" id="SM01227">
    <property type="entry name" value="GCK"/>
    <property type="match status" value="1"/>
</dbReference>
<feature type="compositionally biased region" description="Basic and acidic residues" evidence="1">
    <location>
        <begin position="207"/>
        <end position="235"/>
    </location>
</feature>
<dbReference type="AlphaFoldDB" id="A0AAD8S642"/>
<feature type="domain" description="GCK" evidence="2">
    <location>
        <begin position="112"/>
        <end position="186"/>
    </location>
</feature>
<dbReference type="Proteomes" id="UP001231189">
    <property type="component" value="Unassembled WGS sequence"/>
</dbReference>
<organism evidence="3 4">
    <name type="scientific">Lolium multiflorum</name>
    <name type="common">Italian ryegrass</name>
    <name type="synonym">Lolium perenne subsp. multiflorum</name>
    <dbReference type="NCBI Taxonomy" id="4521"/>
    <lineage>
        <taxon>Eukaryota</taxon>
        <taxon>Viridiplantae</taxon>
        <taxon>Streptophyta</taxon>
        <taxon>Embryophyta</taxon>
        <taxon>Tracheophyta</taxon>
        <taxon>Spermatophyta</taxon>
        <taxon>Magnoliopsida</taxon>
        <taxon>Liliopsida</taxon>
        <taxon>Poales</taxon>
        <taxon>Poaceae</taxon>
        <taxon>BOP clade</taxon>
        <taxon>Pooideae</taxon>
        <taxon>Poodae</taxon>
        <taxon>Poeae</taxon>
        <taxon>Poeae Chloroplast Group 2 (Poeae type)</taxon>
        <taxon>Loliodinae</taxon>
        <taxon>Loliinae</taxon>
        <taxon>Lolium</taxon>
    </lineage>
</organism>
<comment type="caution">
    <text evidence="3">The sequence shown here is derived from an EMBL/GenBank/DDBJ whole genome shotgun (WGS) entry which is preliminary data.</text>
</comment>
<protein>
    <recommendedName>
        <fullName evidence="2">GCK domain-containing protein</fullName>
    </recommendedName>
</protein>
<feature type="compositionally biased region" description="Low complexity" evidence="1">
    <location>
        <begin position="78"/>
        <end position="89"/>
    </location>
</feature>
<dbReference type="EMBL" id="JAUUTY010000004">
    <property type="protein sequence ID" value="KAK1645611.1"/>
    <property type="molecule type" value="Genomic_DNA"/>
</dbReference>
<dbReference type="PANTHER" id="PTHR34357:SF5">
    <property type="entry name" value="EXPRESSED PROTEIN"/>
    <property type="match status" value="1"/>
</dbReference>
<feature type="region of interest" description="Disordered" evidence="1">
    <location>
        <begin position="1"/>
        <end position="94"/>
    </location>
</feature>
<feature type="compositionally biased region" description="Low complexity" evidence="1">
    <location>
        <begin position="53"/>
        <end position="69"/>
    </location>
</feature>
<gene>
    <name evidence="3" type="ORF">QYE76_063416</name>
</gene>
<evidence type="ECO:0000313" key="3">
    <source>
        <dbReference type="EMBL" id="KAK1645611.1"/>
    </source>
</evidence>
<feature type="compositionally biased region" description="Basic and acidic residues" evidence="1">
    <location>
        <begin position="178"/>
        <end position="190"/>
    </location>
</feature>
<dbReference type="Pfam" id="PF07802">
    <property type="entry name" value="GCK"/>
    <property type="match status" value="1"/>
</dbReference>
<feature type="region of interest" description="Disordered" evidence="1">
    <location>
        <begin position="178"/>
        <end position="251"/>
    </location>
</feature>
<feature type="compositionally biased region" description="Pro residues" evidence="1">
    <location>
        <begin position="9"/>
        <end position="23"/>
    </location>
</feature>
<feature type="compositionally biased region" description="Low complexity" evidence="1">
    <location>
        <begin position="191"/>
        <end position="203"/>
    </location>
</feature>
<accession>A0AAD8S642</accession>
<dbReference type="InterPro" id="IPR012891">
    <property type="entry name" value="GCK_dom"/>
</dbReference>
<name>A0AAD8S642_LOLMU</name>